<accession>A0A7C2K1Q0</accession>
<dbReference type="GO" id="GO:0140359">
    <property type="term" value="F:ABC-type transporter activity"/>
    <property type="evidence" value="ECO:0007669"/>
    <property type="project" value="InterPro"/>
</dbReference>
<gene>
    <name evidence="10" type="ORF">ENQ76_12520</name>
</gene>
<feature type="domain" description="ABC-2 type transporter transmembrane" evidence="9">
    <location>
        <begin position="97"/>
        <end position="304"/>
    </location>
</feature>
<organism evidence="10">
    <name type="scientific">Schlesneria paludicola</name>
    <dbReference type="NCBI Taxonomy" id="360056"/>
    <lineage>
        <taxon>Bacteria</taxon>
        <taxon>Pseudomonadati</taxon>
        <taxon>Planctomycetota</taxon>
        <taxon>Planctomycetia</taxon>
        <taxon>Planctomycetales</taxon>
        <taxon>Planctomycetaceae</taxon>
        <taxon>Schlesneria</taxon>
    </lineage>
</organism>
<comment type="similarity">
    <text evidence="2">Belongs to the ABC-2 integral membrane protein family.</text>
</comment>
<evidence type="ECO:0000256" key="7">
    <source>
        <dbReference type="ARBA" id="ARBA00023136"/>
    </source>
</evidence>
<evidence type="ECO:0000256" key="1">
    <source>
        <dbReference type="ARBA" id="ARBA00004429"/>
    </source>
</evidence>
<dbReference type="Pfam" id="PF01061">
    <property type="entry name" value="ABC2_membrane"/>
    <property type="match status" value="1"/>
</dbReference>
<keyword evidence="4" id="KW-1003">Cell membrane</keyword>
<protein>
    <submittedName>
        <fullName evidence="10">ABC transporter permease</fullName>
    </submittedName>
</protein>
<proteinExistence type="inferred from homology"/>
<feature type="transmembrane region" description="Helical" evidence="8">
    <location>
        <begin position="227"/>
        <end position="248"/>
    </location>
</feature>
<evidence type="ECO:0000256" key="3">
    <source>
        <dbReference type="ARBA" id="ARBA00022448"/>
    </source>
</evidence>
<feature type="transmembrane region" description="Helical" evidence="8">
    <location>
        <begin position="148"/>
        <end position="167"/>
    </location>
</feature>
<comment type="caution">
    <text evidence="10">The sequence shown here is derived from an EMBL/GenBank/DDBJ whole genome shotgun (WGS) entry which is preliminary data.</text>
</comment>
<evidence type="ECO:0000313" key="10">
    <source>
        <dbReference type="EMBL" id="HEN16278.1"/>
    </source>
</evidence>
<keyword evidence="5 8" id="KW-0812">Transmembrane</keyword>
<keyword evidence="7 8" id="KW-0472">Membrane</keyword>
<dbReference type="GO" id="GO:0005886">
    <property type="term" value="C:plasma membrane"/>
    <property type="evidence" value="ECO:0007669"/>
    <property type="project" value="UniProtKB-SubCell"/>
</dbReference>
<name>A0A7C2K1Q0_9PLAN</name>
<dbReference type="PANTHER" id="PTHR30413:SF8">
    <property type="entry name" value="TRANSPORT PERMEASE PROTEIN"/>
    <property type="match status" value="1"/>
</dbReference>
<evidence type="ECO:0000256" key="4">
    <source>
        <dbReference type="ARBA" id="ARBA00022475"/>
    </source>
</evidence>
<feature type="transmembrane region" description="Helical" evidence="8">
    <location>
        <begin position="255"/>
        <end position="274"/>
    </location>
</feature>
<reference evidence="10" key="1">
    <citation type="journal article" date="2020" name="mSystems">
        <title>Genome- and Community-Level Interaction Insights into Carbon Utilization and Element Cycling Functions of Hydrothermarchaeota in Hydrothermal Sediment.</title>
        <authorList>
            <person name="Zhou Z."/>
            <person name="Liu Y."/>
            <person name="Xu W."/>
            <person name="Pan J."/>
            <person name="Luo Z.H."/>
            <person name="Li M."/>
        </authorList>
    </citation>
    <scope>NUCLEOTIDE SEQUENCE [LARGE SCALE GENOMIC DNA]</scope>
    <source>
        <strain evidence="10">SpSt-339</strain>
    </source>
</reference>
<feature type="transmembrane region" description="Helical" evidence="8">
    <location>
        <begin position="312"/>
        <end position="333"/>
    </location>
</feature>
<dbReference type="AlphaFoldDB" id="A0A7C2K1Q0"/>
<dbReference type="PANTHER" id="PTHR30413">
    <property type="entry name" value="INNER MEMBRANE TRANSPORT PERMEASE"/>
    <property type="match status" value="1"/>
</dbReference>
<dbReference type="GO" id="GO:0015920">
    <property type="term" value="P:lipopolysaccharide transport"/>
    <property type="evidence" value="ECO:0007669"/>
    <property type="project" value="TreeGrafter"/>
</dbReference>
<feature type="transmembrane region" description="Helical" evidence="8">
    <location>
        <begin position="112"/>
        <end position="136"/>
    </location>
</feature>
<feature type="transmembrane region" description="Helical" evidence="8">
    <location>
        <begin position="188"/>
        <end position="215"/>
    </location>
</feature>
<keyword evidence="6 8" id="KW-1133">Transmembrane helix</keyword>
<evidence type="ECO:0000256" key="2">
    <source>
        <dbReference type="ARBA" id="ARBA00007783"/>
    </source>
</evidence>
<dbReference type="EMBL" id="DSOK01000344">
    <property type="protein sequence ID" value="HEN16278.1"/>
    <property type="molecule type" value="Genomic_DNA"/>
</dbReference>
<evidence type="ECO:0000259" key="9">
    <source>
        <dbReference type="Pfam" id="PF01061"/>
    </source>
</evidence>
<evidence type="ECO:0000256" key="5">
    <source>
        <dbReference type="ARBA" id="ARBA00022692"/>
    </source>
</evidence>
<dbReference type="InterPro" id="IPR013525">
    <property type="entry name" value="ABC2_TM"/>
</dbReference>
<evidence type="ECO:0000256" key="6">
    <source>
        <dbReference type="ARBA" id="ARBA00022989"/>
    </source>
</evidence>
<evidence type="ECO:0000256" key="8">
    <source>
        <dbReference type="SAM" id="Phobius"/>
    </source>
</evidence>
<comment type="subcellular location">
    <subcellularLocation>
        <location evidence="1">Cell inner membrane</location>
        <topology evidence="1">Multi-pass membrane protein</topology>
    </subcellularLocation>
</comment>
<keyword evidence="3" id="KW-0813">Transport</keyword>
<sequence>MIVSTVSGGLFARHSRRWNVGKEWQRPLRVRSDCCGLENAGRIRHSGAGPSTHARLRHHMPSSEPVVAASDAVLVIDAARPSAGVPVRELLRHGDLLLILAQRDLKVRYRQAVIGIGWAVLRPAATVAIVVAFFGLLGKAPVTGETPLAASALVGYLSWQLFAAATADMSESLVRNRHVLTKVYFPRVLIPLSATAVGLVDYLVALLPAAAFLAWQGARPGWPMLFAPLWLAGLLAAAVAGGLLLSALNARYRDVGHVVPFLMQLGFFACPVIYESAAIIPERYLPIYRLNPVAVGLDGLRWSLVGASPPGWTSTLVAAALVGGGLVFSWRVFHWLDSTLADRI</sequence>